<feature type="domain" description="HTH lysR-type" evidence="7">
    <location>
        <begin position="2"/>
        <end position="59"/>
    </location>
</feature>
<proteinExistence type="inferred from homology"/>
<evidence type="ECO:0000259" key="7">
    <source>
        <dbReference type="PROSITE" id="PS50931"/>
    </source>
</evidence>
<evidence type="ECO:0000313" key="9">
    <source>
        <dbReference type="Proteomes" id="UP001601444"/>
    </source>
</evidence>
<dbReference type="InterPro" id="IPR000847">
    <property type="entry name" value="LysR_HTH_N"/>
</dbReference>
<keyword evidence="3" id="KW-0238">DNA-binding</keyword>
<keyword evidence="6" id="KW-0175">Coiled coil</keyword>
<keyword evidence="9" id="KW-1185">Reference proteome</keyword>
<protein>
    <submittedName>
        <fullName evidence="8">LysR family transcriptional regulator</fullName>
    </submittedName>
</protein>
<dbReference type="SUPFAM" id="SSF53850">
    <property type="entry name" value="Periplasmic binding protein-like II"/>
    <property type="match status" value="1"/>
</dbReference>
<dbReference type="InterPro" id="IPR036390">
    <property type="entry name" value="WH_DNA-bd_sf"/>
</dbReference>
<accession>A0ABW6PN29</accession>
<evidence type="ECO:0000256" key="1">
    <source>
        <dbReference type="ARBA" id="ARBA00009437"/>
    </source>
</evidence>
<evidence type="ECO:0000256" key="5">
    <source>
        <dbReference type="ARBA" id="ARBA00023163"/>
    </source>
</evidence>
<name>A0ABW6PN29_9NOCA</name>
<comment type="caution">
    <text evidence="8">The sequence shown here is derived from an EMBL/GenBank/DDBJ whole genome shotgun (WGS) entry which is preliminary data.</text>
</comment>
<gene>
    <name evidence="8" type="ORF">ACFYTF_13395</name>
</gene>
<evidence type="ECO:0000256" key="3">
    <source>
        <dbReference type="ARBA" id="ARBA00023125"/>
    </source>
</evidence>
<keyword evidence="4" id="KW-0010">Activator</keyword>
<evidence type="ECO:0000256" key="4">
    <source>
        <dbReference type="ARBA" id="ARBA00023159"/>
    </source>
</evidence>
<dbReference type="PROSITE" id="PS50931">
    <property type="entry name" value="HTH_LYSR"/>
    <property type="match status" value="1"/>
</dbReference>
<dbReference type="Pfam" id="PF03466">
    <property type="entry name" value="LysR_substrate"/>
    <property type="match status" value="1"/>
</dbReference>
<sequence>MLDVRRLRLLRELAHHGTIAAAAEAVNYTASAVSQQLAALEREAGVPLLERTGRRVALTPAARTLVAHTERVLAVLAQAEAELAAARAQLTGTLRIGAYPTAARTLVSPALVTLATAHPALELAVIETDPADVASALRADSLDVALTHEYDYVPAAADPGLDIDSLGTETLYLAAPARGEVAATAAPATIESLPAHREAPWIAGTPGTLCHTMTVRTCQAAGFTPRIRHHADDFGTVLALVAAGQGVAIVPEAALDGPPAGVALTALPTRRHLGLAYRRGTGAHPIVAAARAALRAAAGAAD</sequence>
<dbReference type="EMBL" id="JBIAMX010000006">
    <property type="protein sequence ID" value="MFF0543821.1"/>
    <property type="molecule type" value="Genomic_DNA"/>
</dbReference>
<keyword evidence="5" id="KW-0804">Transcription</keyword>
<dbReference type="PANTHER" id="PTHR30346:SF29">
    <property type="entry name" value="LYSR SUBSTRATE-BINDING"/>
    <property type="match status" value="1"/>
</dbReference>
<feature type="coiled-coil region" evidence="6">
    <location>
        <begin position="69"/>
        <end position="96"/>
    </location>
</feature>
<dbReference type="RefSeq" id="WP_387700448.1">
    <property type="nucleotide sequence ID" value="NZ_JBIAMX010000006.1"/>
</dbReference>
<dbReference type="CDD" id="cd08423">
    <property type="entry name" value="PBP2_LTTR_like_6"/>
    <property type="match status" value="1"/>
</dbReference>
<evidence type="ECO:0000256" key="6">
    <source>
        <dbReference type="SAM" id="Coils"/>
    </source>
</evidence>
<evidence type="ECO:0000256" key="2">
    <source>
        <dbReference type="ARBA" id="ARBA00023015"/>
    </source>
</evidence>
<organism evidence="8 9">
    <name type="scientific">Nocardia thailandica</name>
    <dbReference type="NCBI Taxonomy" id="257275"/>
    <lineage>
        <taxon>Bacteria</taxon>
        <taxon>Bacillati</taxon>
        <taxon>Actinomycetota</taxon>
        <taxon>Actinomycetes</taxon>
        <taxon>Mycobacteriales</taxon>
        <taxon>Nocardiaceae</taxon>
        <taxon>Nocardia</taxon>
    </lineage>
</organism>
<dbReference type="InterPro" id="IPR005119">
    <property type="entry name" value="LysR_subst-bd"/>
</dbReference>
<dbReference type="InterPro" id="IPR036388">
    <property type="entry name" value="WH-like_DNA-bd_sf"/>
</dbReference>
<dbReference type="Gene3D" id="1.10.10.10">
    <property type="entry name" value="Winged helix-like DNA-binding domain superfamily/Winged helix DNA-binding domain"/>
    <property type="match status" value="1"/>
</dbReference>
<evidence type="ECO:0000313" key="8">
    <source>
        <dbReference type="EMBL" id="MFF0543821.1"/>
    </source>
</evidence>
<dbReference type="Proteomes" id="UP001601444">
    <property type="component" value="Unassembled WGS sequence"/>
</dbReference>
<reference evidence="8 9" key="1">
    <citation type="submission" date="2024-10" db="EMBL/GenBank/DDBJ databases">
        <title>The Natural Products Discovery Center: Release of the First 8490 Sequenced Strains for Exploring Actinobacteria Biosynthetic Diversity.</title>
        <authorList>
            <person name="Kalkreuter E."/>
            <person name="Kautsar S.A."/>
            <person name="Yang D."/>
            <person name="Bader C.D."/>
            <person name="Teijaro C.N."/>
            <person name="Fluegel L."/>
            <person name="Davis C.M."/>
            <person name="Simpson J.R."/>
            <person name="Lauterbach L."/>
            <person name="Steele A.D."/>
            <person name="Gui C."/>
            <person name="Meng S."/>
            <person name="Li G."/>
            <person name="Viehrig K."/>
            <person name="Ye F."/>
            <person name="Su P."/>
            <person name="Kiefer A.F."/>
            <person name="Nichols A."/>
            <person name="Cepeda A.J."/>
            <person name="Yan W."/>
            <person name="Fan B."/>
            <person name="Jiang Y."/>
            <person name="Adhikari A."/>
            <person name="Zheng C.-J."/>
            <person name="Schuster L."/>
            <person name="Cowan T.M."/>
            <person name="Smanski M.J."/>
            <person name="Chevrette M.G."/>
            <person name="De Carvalho L.P.S."/>
            <person name="Shen B."/>
        </authorList>
    </citation>
    <scope>NUCLEOTIDE SEQUENCE [LARGE SCALE GENOMIC DNA]</scope>
    <source>
        <strain evidence="8 9">NPDC004045</strain>
    </source>
</reference>
<dbReference type="PANTHER" id="PTHR30346">
    <property type="entry name" value="TRANSCRIPTIONAL DUAL REGULATOR HCAR-RELATED"/>
    <property type="match status" value="1"/>
</dbReference>
<dbReference type="Pfam" id="PF00126">
    <property type="entry name" value="HTH_1"/>
    <property type="match status" value="1"/>
</dbReference>
<keyword evidence="2" id="KW-0805">Transcription regulation</keyword>
<dbReference type="SUPFAM" id="SSF46785">
    <property type="entry name" value="Winged helix' DNA-binding domain"/>
    <property type="match status" value="1"/>
</dbReference>
<dbReference type="Gene3D" id="3.40.190.10">
    <property type="entry name" value="Periplasmic binding protein-like II"/>
    <property type="match status" value="2"/>
</dbReference>
<comment type="similarity">
    <text evidence="1">Belongs to the LysR transcriptional regulatory family.</text>
</comment>